<accession>A0A8J6M677</accession>
<dbReference type="GO" id="GO:0016853">
    <property type="term" value="F:isomerase activity"/>
    <property type="evidence" value="ECO:0007669"/>
    <property type="project" value="UniProtKB-KW"/>
</dbReference>
<reference evidence="1" key="1">
    <citation type="submission" date="2020-08" db="EMBL/GenBank/DDBJ databases">
        <title>Genome public.</title>
        <authorList>
            <person name="Liu C."/>
            <person name="Sun Q."/>
        </authorList>
    </citation>
    <scope>NUCLEOTIDE SEQUENCE</scope>
    <source>
        <strain evidence="1">NSJ-51</strain>
    </source>
</reference>
<dbReference type="PANTHER" id="PTHR40267:SF1">
    <property type="entry name" value="BLR3294 PROTEIN"/>
    <property type="match status" value="1"/>
</dbReference>
<gene>
    <name evidence="1" type="ORF">H8S57_13035</name>
</gene>
<dbReference type="Proteomes" id="UP000661435">
    <property type="component" value="Unassembled WGS sequence"/>
</dbReference>
<proteinExistence type="predicted"/>
<keyword evidence="1" id="KW-0413">Isomerase</keyword>
<sequence>MYCGWRARIGLIMPGNGTNPEYEFHKYAPEGVTVMTQRVLFERVDPEGLREMGGRIDSAAKLLATAHPDLVLFGCTSGSLIGGFGYDLELIKRMEGQCGAKALTTSSAVLMALKALGAERVVVATPYVDRVNEIEKKFLEDNGFEVLNIKGLQNLDPDLMPRTPLRQMYHLTKEVLNPAADAIFVSCTGLGIAHGINMMERDFGLPVVTSNQASLWGALRSLSIKDDVGLGKLFTL</sequence>
<dbReference type="AlphaFoldDB" id="A0A8J6M677"/>
<dbReference type="InterPro" id="IPR053714">
    <property type="entry name" value="Iso_Racemase_Enz_sf"/>
</dbReference>
<dbReference type="PIRSF" id="PIRSF015736">
    <property type="entry name" value="MI"/>
    <property type="match status" value="1"/>
</dbReference>
<dbReference type="RefSeq" id="WP_186908471.1">
    <property type="nucleotide sequence ID" value="NZ_JACOPP010000022.1"/>
</dbReference>
<name>A0A8J6M677_9FIRM</name>
<dbReference type="CDD" id="cd00636">
    <property type="entry name" value="TroA-like"/>
    <property type="match status" value="1"/>
</dbReference>
<dbReference type="Pfam" id="PF17645">
    <property type="entry name" value="Amdase"/>
    <property type="match status" value="1"/>
</dbReference>
<evidence type="ECO:0000313" key="1">
    <source>
        <dbReference type="EMBL" id="MBC5734642.1"/>
    </source>
</evidence>
<dbReference type="EMBL" id="JACOPP010000022">
    <property type="protein sequence ID" value="MBC5734642.1"/>
    <property type="molecule type" value="Genomic_DNA"/>
</dbReference>
<evidence type="ECO:0000313" key="2">
    <source>
        <dbReference type="Proteomes" id="UP000661435"/>
    </source>
</evidence>
<dbReference type="InterPro" id="IPR026286">
    <property type="entry name" value="MaiA/AMDase"/>
</dbReference>
<protein>
    <submittedName>
        <fullName evidence="1">Maleate cis-trans isomerase</fullName>
    </submittedName>
</protein>
<dbReference type="Gene3D" id="3.40.50.12500">
    <property type="match status" value="1"/>
</dbReference>
<organism evidence="1 2">
    <name type="scientific">Lawsonibacter hominis</name>
    <dbReference type="NCBI Taxonomy" id="2763053"/>
    <lineage>
        <taxon>Bacteria</taxon>
        <taxon>Bacillati</taxon>
        <taxon>Bacillota</taxon>
        <taxon>Clostridia</taxon>
        <taxon>Eubacteriales</taxon>
        <taxon>Oscillospiraceae</taxon>
        <taxon>Lawsonibacter</taxon>
    </lineage>
</organism>
<keyword evidence="2" id="KW-1185">Reference proteome</keyword>
<comment type="caution">
    <text evidence="1">The sequence shown here is derived from an EMBL/GenBank/DDBJ whole genome shotgun (WGS) entry which is preliminary data.</text>
</comment>
<dbReference type="PANTHER" id="PTHR40267">
    <property type="entry name" value="BLR3294 PROTEIN"/>
    <property type="match status" value="1"/>
</dbReference>